<comment type="caution">
    <text evidence="5">The sequence shown here is derived from an EMBL/GenBank/DDBJ whole genome shotgun (WGS) entry which is preliminary data.</text>
</comment>
<dbReference type="PANTHER" id="PTHR30483:SF6">
    <property type="entry name" value="PERIPLASMIC BINDING PROTEIN OF ABC TRANSPORTER FOR NATURAL AMINO ACIDS"/>
    <property type="match status" value="1"/>
</dbReference>
<dbReference type="InterPro" id="IPR028081">
    <property type="entry name" value="Leu-bd"/>
</dbReference>
<dbReference type="InterPro" id="IPR028082">
    <property type="entry name" value="Peripla_BP_I"/>
</dbReference>
<dbReference type="Pfam" id="PF13458">
    <property type="entry name" value="Peripla_BP_6"/>
    <property type="match status" value="1"/>
</dbReference>
<dbReference type="GeneID" id="57097295"/>
<gene>
    <name evidence="5" type="ORF">VF08_21020</name>
</gene>
<feature type="signal peptide" evidence="3">
    <location>
        <begin position="1"/>
        <end position="21"/>
    </location>
</feature>
<protein>
    <submittedName>
        <fullName evidence="5">Branched-chain amino acid ABC transporter substrate-binding protein</fullName>
    </submittedName>
</protein>
<dbReference type="Gene3D" id="3.40.50.2300">
    <property type="match status" value="2"/>
</dbReference>
<dbReference type="PANTHER" id="PTHR30483">
    <property type="entry name" value="LEUCINE-SPECIFIC-BINDING PROTEIN"/>
    <property type="match status" value="1"/>
</dbReference>
<evidence type="ECO:0000313" key="5">
    <source>
        <dbReference type="EMBL" id="PHK01859.1"/>
    </source>
</evidence>
<dbReference type="PROSITE" id="PS51257">
    <property type="entry name" value="PROKAR_LIPOPROTEIN"/>
    <property type="match status" value="1"/>
</dbReference>
<feature type="domain" description="Leucine-binding protein" evidence="4">
    <location>
        <begin position="59"/>
        <end position="409"/>
    </location>
</feature>
<accession>A0A9Q5ZA45</accession>
<keyword evidence="2 3" id="KW-0732">Signal</keyword>
<dbReference type="RefSeq" id="WP_099066684.1">
    <property type="nucleotide sequence ID" value="NZ_LAHD01000064.1"/>
</dbReference>
<evidence type="ECO:0000259" key="4">
    <source>
        <dbReference type="Pfam" id="PF13458"/>
    </source>
</evidence>
<dbReference type="EMBL" id="LAHD01000064">
    <property type="protein sequence ID" value="PHK01859.1"/>
    <property type="molecule type" value="Genomic_DNA"/>
</dbReference>
<comment type="similarity">
    <text evidence="1">Belongs to the leucine-binding protein family.</text>
</comment>
<reference evidence="5 6" key="1">
    <citation type="submission" date="2015-02" db="EMBL/GenBank/DDBJ databases">
        <title>Nostoc linckia genome annotation.</title>
        <authorList>
            <person name="Zhou Z."/>
        </authorList>
    </citation>
    <scope>NUCLEOTIDE SEQUENCE [LARGE SCALE GENOMIC DNA]</scope>
    <source>
        <strain evidence="6">z8</strain>
    </source>
</reference>
<evidence type="ECO:0000256" key="3">
    <source>
        <dbReference type="SAM" id="SignalP"/>
    </source>
</evidence>
<dbReference type="Proteomes" id="UP000222310">
    <property type="component" value="Unassembled WGS sequence"/>
</dbReference>
<dbReference type="SUPFAM" id="SSF53822">
    <property type="entry name" value="Periplasmic binding protein-like I"/>
    <property type="match status" value="1"/>
</dbReference>
<organism evidence="5 6">
    <name type="scientific">Nostoc linckia z8</name>
    <dbReference type="NCBI Taxonomy" id="1628746"/>
    <lineage>
        <taxon>Bacteria</taxon>
        <taxon>Bacillati</taxon>
        <taxon>Cyanobacteriota</taxon>
        <taxon>Cyanophyceae</taxon>
        <taxon>Nostocales</taxon>
        <taxon>Nostocaceae</taxon>
        <taxon>Nostoc</taxon>
    </lineage>
</organism>
<dbReference type="AlphaFoldDB" id="A0A9Q5ZA45"/>
<proteinExistence type="inferred from homology"/>
<feature type="chain" id="PRO_5040112400" evidence="3">
    <location>
        <begin position="22"/>
        <end position="420"/>
    </location>
</feature>
<sequence>MKKTCFGITALLSSCAFLLTACGGDTTTVTNSPNNTPNSTTNNTATNATATTGTLSGAIPIGIAVAQTSNVALLGQEQVAGVKIAEKYFNAKGGVNGTPIKLVFQDTSGDEPGAINAIQTLINKDKVIGIVGPTLSQQAFSADPVAERAKVPIIGPSNTAKNVPEIGDYVARVSAPVSVVAPNSVKAALKQNPQIKKVAVFYAQNDAFSKSETEIFQQAVKDGGLELVTVQKFQTSDTDFQSQATNAINLKPDLVIISGLAADGGNLVRQLRELGYKGLIVGGNGLNTSNLLPVCKALCDGVLIAQAYSPEHPGEINAAFRKAYIDEYKKEPPQFSAQAFAAVQVYVEALKSLDNKSKVNKLQLPELRTQLNKEILAGKYNTPLGEIGFTPVGEVVQKDFYVAQIKMEKDGSQGKFTFLK</sequence>
<dbReference type="CDD" id="cd06348">
    <property type="entry name" value="PBP1_ABC_HAAT-like"/>
    <property type="match status" value="1"/>
</dbReference>
<dbReference type="InterPro" id="IPR051010">
    <property type="entry name" value="BCAA_transport"/>
</dbReference>
<evidence type="ECO:0000256" key="1">
    <source>
        <dbReference type="ARBA" id="ARBA00010062"/>
    </source>
</evidence>
<evidence type="ECO:0000256" key="2">
    <source>
        <dbReference type="ARBA" id="ARBA00022729"/>
    </source>
</evidence>
<name>A0A9Q5ZA45_NOSLI</name>
<evidence type="ECO:0000313" key="6">
    <source>
        <dbReference type="Proteomes" id="UP000222310"/>
    </source>
</evidence>